<dbReference type="InterPro" id="IPR018366">
    <property type="entry name" value="CBM2_CS"/>
</dbReference>
<evidence type="ECO:0000256" key="3">
    <source>
        <dbReference type="ARBA" id="ARBA00023326"/>
    </source>
</evidence>
<dbReference type="InterPro" id="IPR012291">
    <property type="entry name" value="CBM2_carb-bd_dom_sf"/>
</dbReference>
<evidence type="ECO:0000313" key="7">
    <source>
        <dbReference type="EMBL" id="MFC6022001.1"/>
    </source>
</evidence>
<dbReference type="Pfam" id="PF00553">
    <property type="entry name" value="CBM_2"/>
    <property type="match status" value="1"/>
</dbReference>
<dbReference type="SMART" id="SM00637">
    <property type="entry name" value="CBD_II"/>
    <property type="match status" value="1"/>
</dbReference>
<keyword evidence="3" id="KW-0119">Carbohydrate metabolism</keyword>
<name>A0ABW1KJN6_9ACTN</name>
<dbReference type="InterPro" id="IPR008965">
    <property type="entry name" value="CBM2/CBM3_carb-bd_dom_sf"/>
</dbReference>
<proteinExistence type="predicted"/>
<keyword evidence="2" id="KW-0326">Glycosidase</keyword>
<keyword evidence="1" id="KW-0378">Hydrolase</keyword>
<dbReference type="InterPro" id="IPR012334">
    <property type="entry name" value="Pectin_lyas_fold"/>
</dbReference>
<gene>
    <name evidence="7" type="ORF">ACFP2T_38290</name>
</gene>
<protein>
    <submittedName>
        <fullName evidence="7">Cellulose binding domain-containing protein</fullName>
    </submittedName>
</protein>
<dbReference type="InterPro" id="IPR001919">
    <property type="entry name" value="CBD2"/>
</dbReference>
<evidence type="ECO:0000259" key="6">
    <source>
        <dbReference type="PROSITE" id="PS51173"/>
    </source>
</evidence>
<dbReference type="Gene3D" id="2.160.20.10">
    <property type="entry name" value="Single-stranded right-handed beta-helix, Pectin lyase-like"/>
    <property type="match status" value="1"/>
</dbReference>
<sequence length="495" mass="50801">MPVPAVLRLALATGLATLLAGLAVLTAPTAYAARARLTAAYVEASTWSTGYGGGYTVTNVGDAVAEGWTVEFDLPAGSRVTSSWSSVRSQTGQRYRFTNATWNGSLAPGASADFGFNVSGLGRPTSCLVNGQPCDGAPTTPSPTAAPSPTDPPSPTVPPSPTAPPSPTPTPSSSPGPTVAVATATELRAALADAAPGQRIQLAPGTYRGSFVAQRPGTAAAPIVLTGPRDAVLINDGPSGTGPSCPVPTAGWDSGYGLWLFAAAYWRLEGFTVAESKKGIVLDNAPHVTIDDVYVHHVEDEAVHFRRSSSDGILRNSRIEHTGLVQPGYGEAVYLGSANSNWSCHGNIDGVDRSDRVQVLGNRLGPSVAAEHIDVKEGTVGGVIRGNTFDGRGLSGQNSADSWVDMKGTGYVVEDNIGSYAPPGTFANGYETHNPVAGSGCGNIWRRNSSDLGGVGQWAINVTSTSKCAGNLNVVYASNTVTNATGGLTNIAVIP</sequence>
<dbReference type="PROSITE" id="PS51173">
    <property type="entry name" value="CBM2"/>
    <property type="match status" value="1"/>
</dbReference>
<evidence type="ECO:0000256" key="2">
    <source>
        <dbReference type="ARBA" id="ARBA00023295"/>
    </source>
</evidence>
<keyword evidence="5" id="KW-0732">Signal</keyword>
<reference evidence="8" key="1">
    <citation type="journal article" date="2019" name="Int. J. Syst. Evol. Microbiol.">
        <title>The Global Catalogue of Microorganisms (GCM) 10K type strain sequencing project: providing services to taxonomists for standard genome sequencing and annotation.</title>
        <authorList>
            <consortium name="The Broad Institute Genomics Platform"/>
            <consortium name="The Broad Institute Genome Sequencing Center for Infectious Disease"/>
            <person name="Wu L."/>
            <person name="Ma J."/>
        </authorList>
    </citation>
    <scope>NUCLEOTIDE SEQUENCE [LARGE SCALE GENOMIC DNA]</scope>
    <source>
        <strain evidence="8">ZS-35-S2</strain>
    </source>
</reference>
<evidence type="ECO:0000256" key="1">
    <source>
        <dbReference type="ARBA" id="ARBA00022801"/>
    </source>
</evidence>
<feature type="chain" id="PRO_5045338759" evidence="5">
    <location>
        <begin position="33"/>
        <end position="495"/>
    </location>
</feature>
<dbReference type="PROSITE" id="PS00561">
    <property type="entry name" value="CBM2_A"/>
    <property type="match status" value="1"/>
</dbReference>
<dbReference type="InterPro" id="IPR011050">
    <property type="entry name" value="Pectin_lyase_fold/virulence"/>
</dbReference>
<evidence type="ECO:0000313" key="8">
    <source>
        <dbReference type="Proteomes" id="UP001596203"/>
    </source>
</evidence>
<dbReference type="RefSeq" id="WP_377430987.1">
    <property type="nucleotide sequence ID" value="NZ_JBHSPR010000054.1"/>
</dbReference>
<evidence type="ECO:0000256" key="4">
    <source>
        <dbReference type="SAM" id="MobiDB-lite"/>
    </source>
</evidence>
<dbReference type="Gene3D" id="2.60.40.290">
    <property type="match status" value="1"/>
</dbReference>
<feature type="region of interest" description="Disordered" evidence="4">
    <location>
        <begin position="132"/>
        <end position="178"/>
    </location>
</feature>
<keyword evidence="8" id="KW-1185">Reference proteome</keyword>
<organism evidence="7 8">
    <name type="scientific">Plantactinospora solaniradicis</name>
    <dbReference type="NCBI Taxonomy" id="1723736"/>
    <lineage>
        <taxon>Bacteria</taxon>
        <taxon>Bacillati</taxon>
        <taxon>Actinomycetota</taxon>
        <taxon>Actinomycetes</taxon>
        <taxon>Micromonosporales</taxon>
        <taxon>Micromonosporaceae</taxon>
        <taxon>Plantactinospora</taxon>
    </lineage>
</organism>
<comment type="caution">
    <text evidence="7">The sequence shown here is derived from an EMBL/GenBank/DDBJ whole genome shotgun (WGS) entry which is preliminary data.</text>
</comment>
<keyword evidence="3" id="KW-0624">Polysaccharide degradation</keyword>
<feature type="compositionally biased region" description="Pro residues" evidence="4">
    <location>
        <begin position="140"/>
        <end position="174"/>
    </location>
</feature>
<dbReference type="Proteomes" id="UP001596203">
    <property type="component" value="Unassembled WGS sequence"/>
</dbReference>
<dbReference type="SUPFAM" id="SSF51126">
    <property type="entry name" value="Pectin lyase-like"/>
    <property type="match status" value="1"/>
</dbReference>
<evidence type="ECO:0000256" key="5">
    <source>
        <dbReference type="SAM" id="SignalP"/>
    </source>
</evidence>
<dbReference type="SUPFAM" id="SSF49384">
    <property type="entry name" value="Carbohydrate-binding domain"/>
    <property type="match status" value="1"/>
</dbReference>
<feature type="signal peptide" evidence="5">
    <location>
        <begin position="1"/>
        <end position="32"/>
    </location>
</feature>
<dbReference type="EMBL" id="JBHSPR010000054">
    <property type="protein sequence ID" value="MFC6022001.1"/>
    <property type="molecule type" value="Genomic_DNA"/>
</dbReference>
<accession>A0ABW1KJN6</accession>
<feature type="domain" description="CBM2" evidence="6">
    <location>
        <begin position="30"/>
        <end position="137"/>
    </location>
</feature>